<accession>A0A3B0YF71</accession>
<feature type="compositionally biased region" description="Basic and acidic residues" evidence="1">
    <location>
        <begin position="25"/>
        <end position="41"/>
    </location>
</feature>
<evidence type="ECO:0000313" key="2">
    <source>
        <dbReference type="EMBL" id="VAW72799.1"/>
    </source>
</evidence>
<sequence length="225" mass="24674">MSEDRELSALYQSAEKPQPSTALDETIRSAAQREAKPERSHAPQWFGGIAASLFAALLVTQLIPIQEQEDAFLGKQANSPAAPTDNVGLIESQEAEIPQAAAITETAATARAQKETKTVAKTKRVTPQKSESELARSIKPAMRSRSTTLEKDEADAGSLADDVQMPGMMQFMNIPTLHPELQTITDLLDAGKILEAREKLELFKKRHPEERIPDGILKKFSAQSR</sequence>
<dbReference type="AlphaFoldDB" id="A0A3B0YF71"/>
<evidence type="ECO:0000256" key="1">
    <source>
        <dbReference type="SAM" id="MobiDB-lite"/>
    </source>
</evidence>
<protein>
    <submittedName>
        <fullName evidence="2">Uncharacterized protein</fullName>
    </submittedName>
</protein>
<feature type="region of interest" description="Disordered" evidence="1">
    <location>
        <begin position="119"/>
        <end position="158"/>
    </location>
</feature>
<gene>
    <name evidence="2" type="ORF">MNBD_GAMMA15-741</name>
</gene>
<organism evidence="2">
    <name type="scientific">hydrothermal vent metagenome</name>
    <dbReference type="NCBI Taxonomy" id="652676"/>
    <lineage>
        <taxon>unclassified sequences</taxon>
        <taxon>metagenomes</taxon>
        <taxon>ecological metagenomes</taxon>
    </lineage>
</organism>
<proteinExistence type="predicted"/>
<reference evidence="2" key="1">
    <citation type="submission" date="2018-06" db="EMBL/GenBank/DDBJ databases">
        <authorList>
            <person name="Zhirakovskaya E."/>
        </authorList>
    </citation>
    <scope>NUCLEOTIDE SEQUENCE</scope>
</reference>
<dbReference type="EMBL" id="UOFN01000005">
    <property type="protein sequence ID" value="VAW72799.1"/>
    <property type="molecule type" value="Genomic_DNA"/>
</dbReference>
<name>A0A3B0YF71_9ZZZZ</name>
<feature type="region of interest" description="Disordered" evidence="1">
    <location>
        <begin position="1"/>
        <end position="42"/>
    </location>
</feature>